<comment type="caution">
    <text evidence="3">The sequence shown here is derived from an EMBL/GenBank/DDBJ whole genome shotgun (WGS) entry which is preliminary data.</text>
</comment>
<dbReference type="InterPro" id="IPR000878">
    <property type="entry name" value="4pyrrol_Mease"/>
</dbReference>
<protein>
    <submittedName>
        <fullName evidence="3">Uroporphyrin-III c-methyltransferase</fullName>
    </submittedName>
</protein>
<dbReference type="InterPro" id="IPR050161">
    <property type="entry name" value="Siro_Cobalamin_biosynth"/>
</dbReference>
<dbReference type="Proteomes" id="UP000229707">
    <property type="component" value="Unassembled WGS sequence"/>
</dbReference>
<organism evidence="3 4">
    <name type="scientific">Candidatus Hodgkinia cicadicola</name>
    <dbReference type="NCBI Taxonomy" id="573658"/>
    <lineage>
        <taxon>Bacteria</taxon>
        <taxon>Pseudomonadati</taxon>
        <taxon>Pseudomonadota</taxon>
        <taxon>Alphaproteobacteria</taxon>
        <taxon>Hyphomicrobiales</taxon>
        <taxon>Candidatus Hodgkinia</taxon>
    </lineage>
</organism>
<dbReference type="Pfam" id="PF00590">
    <property type="entry name" value="TP_methylase"/>
    <property type="match status" value="1"/>
</dbReference>
<dbReference type="PANTHER" id="PTHR45790:SF3">
    <property type="entry name" value="S-ADENOSYL-L-METHIONINE-DEPENDENT UROPORPHYRINOGEN III METHYLTRANSFERASE, CHLOROPLASTIC"/>
    <property type="match status" value="1"/>
</dbReference>
<dbReference type="InterPro" id="IPR014777">
    <property type="entry name" value="4pyrrole_Mease_sub1"/>
</dbReference>
<reference evidence="3" key="1">
    <citation type="submission" date="2017-09" db="EMBL/GenBank/DDBJ databases">
        <authorList>
            <person name="Campbell M.A."/>
            <person name="Lukasik P."/>
            <person name="Simon C."/>
            <person name="McCutcheon J.P."/>
        </authorList>
    </citation>
    <scope>NUCLEOTIDE SEQUENCE [LARGE SCALE GENOMIC DNA]</scope>
    <source>
        <strain evidence="3">MAGCAS</strain>
    </source>
</reference>
<evidence type="ECO:0000313" key="4">
    <source>
        <dbReference type="Proteomes" id="UP000229707"/>
    </source>
</evidence>
<dbReference type="PANTHER" id="PTHR45790">
    <property type="entry name" value="SIROHEME SYNTHASE-RELATED"/>
    <property type="match status" value="1"/>
</dbReference>
<evidence type="ECO:0000259" key="2">
    <source>
        <dbReference type="Pfam" id="PF00590"/>
    </source>
</evidence>
<evidence type="ECO:0000256" key="1">
    <source>
        <dbReference type="ARBA" id="ARBA00023244"/>
    </source>
</evidence>
<dbReference type="EMBL" id="NXGL01000062">
    <property type="protein sequence ID" value="PIM94892.1"/>
    <property type="molecule type" value="Genomic_DNA"/>
</dbReference>
<gene>
    <name evidence="3" type="primary">cobA</name>
    <name evidence="3" type="ORF">MAGCAS_216</name>
</gene>
<proteinExistence type="predicted"/>
<dbReference type="SUPFAM" id="SSF53790">
    <property type="entry name" value="Tetrapyrrole methylase"/>
    <property type="match status" value="1"/>
</dbReference>
<keyword evidence="4" id="KW-1185">Reference proteome</keyword>
<dbReference type="InterPro" id="IPR035996">
    <property type="entry name" value="4pyrrol_Methylase_sf"/>
</dbReference>
<feature type="domain" description="Tetrapyrrole methylase" evidence="2">
    <location>
        <begin position="2"/>
        <end position="201"/>
    </location>
</feature>
<keyword evidence="1" id="KW-0627">Porphyrin biosynthesis</keyword>
<dbReference type="Gene3D" id="3.40.1010.10">
    <property type="entry name" value="Cobalt-precorrin-4 Transmethylase, Domain 1"/>
    <property type="match status" value="1"/>
</dbReference>
<sequence>MVVVGLGPGSIHLIGLLTVFLLETTQVVLLESLTNRSVLSLLSNSSSIKYVGRSLYSSKSNLYGVLLFTLYICSVQIRTIWSKNGDALMFNRSWCKQMFSSSMELELTTVPGITSAVASFGISNINLNGKPNTDVLLTCNTSSIGSKLSRYASVVYMSKLRFYHLSDNLICSSTVSKDNIVVNHNIGLLAQNLFRVSLRDVVFTSSSWRFNSPTLVTIGEAINKHYWINWLKSNS</sequence>
<accession>A0ABX4MEW0</accession>
<evidence type="ECO:0000313" key="3">
    <source>
        <dbReference type="EMBL" id="PIM94892.1"/>
    </source>
</evidence>
<name>A0ABX4MEW0_9HYPH</name>